<organism evidence="1 2">
    <name type="scientific">Candidatus Competibacter denitrificans Run_A_D11</name>
    <dbReference type="NCBI Taxonomy" id="1400863"/>
    <lineage>
        <taxon>Bacteria</taxon>
        <taxon>Pseudomonadati</taxon>
        <taxon>Pseudomonadota</taxon>
        <taxon>Gammaproteobacteria</taxon>
        <taxon>Candidatus Competibacteraceae</taxon>
        <taxon>Candidatus Competibacter</taxon>
    </lineage>
</organism>
<keyword evidence="2" id="KW-1185">Reference proteome</keyword>
<reference evidence="1" key="1">
    <citation type="submission" date="2013-07" db="EMBL/GenBank/DDBJ databases">
        <authorList>
            <person name="McIlroy S."/>
        </authorList>
    </citation>
    <scope>NUCLEOTIDE SEQUENCE [LARGE SCALE GENOMIC DNA]</scope>
    <source>
        <strain evidence="1">Run_A_D11</strain>
    </source>
</reference>
<dbReference type="EMBL" id="CBTJ020000020">
    <property type="protein sequence ID" value="CDI01415.1"/>
    <property type="molecule type" value="Genomic_DNA"/>
</dbReference>
<dbReference type="OrthoDB" id="7069258at2"/>
<proteinExistence type="predicted"/>
<dbReference type="Proteomes" id="UP000035760">
    <property type="component" value="Unassembled WGS sequence"/>
</dbReference>
<dbReference type="AlphaFoldDB" id="W6M6S6"/>
<dbReference type="RefSeq" id="WP_048670519.1">
    <property type="nucleotide sequence ID" value="NZ_CBTJ020000020.1"/>
</dbReference>
<evidence type="ECO:0000313" key="1">
    <source>
        <dbReference type="EMBL" id="CDI01415.1"/>
    </source>
</evidence>
<accession>W6M6S6</accession>
<sequence>MNANLMLGTRHAGFGHPVADYRAADFLRQEIAFFETRLQEMGEKGDCAYEHLLGRAYETLLQERRDQLAQLQA</sequence>
<protein>
    <submittedName>
        <fullName evidence="1">Uncharacterized protein</fullName>
    </submittedName>
</protein>
<gene>
    <name evidence="1" type="ORF">BN873_150203</name>
</gene>
<comment type="caution">
    <text evidence="1">The sequence shown here is derived from an EMBL/GenBank/DDBJ whole genome shotgun (WGS) entry which is preliminary data.</text>
</comment>
<reference evidence="1" key="2">
    <citation type="submission" date="2014-03" db="EMBL/GenBank/DDBJ databases">
        <title>Candidatus Competibacter-lineage genomes retrieved from metagenomes reveal functional metabolic diversity.</title>
        <authorList>
            <person name="McIlroy S.J."/>
            <person name="Albertsen M."/>
            <person name="Andresen E.K."/>
            <person name="Saunders A.M."/>
            <person name="Kristiansen R."/>
            <person name="Stokholm-Bjerregaard M."/>
            <person name="Nielsen K.L."/>
            <person name="Nielsen P.H."/>
        </authorList>
    </citation>
    <scope>NUCLEOTIDE SEQUENCE</scope>
    <source>
        <strain evidence="1">Run_A_D11</strain>
    </source>
</reference>
<dbReference type="STRING" id="1400863.BN873_150203"/>
<name>W6M6S6_9GAMM</name>
<evidence type="ECO:0000313" key="2">
    <source>
        <dbReference type="Proteomes" id="UP000035760"/>
    </source>
</evidence>